<evidence type="ECO:0000313" key="1">
    <source>
        <dbReference type="EMBL" id="KKL72328.1"/>
    </source>
</evidence>
<organism evidence="1">
    <name type="scientific">marine sediment metagenome</name>
    <dbReference type="NCBI Taxonomy" id="412755"/>
    <lineage>
        <taxon>unclassified sequences</taxon>
        <taxon>metagenomes</taxon>
        <taxon>ecological metagenomes</taxon>
    </lineage>
</organism>
<comment type="caution">
    <text evidence="1">The sequence shown here is derived from an EMBL/GenBank/DDBJ whole genome shotgun (WGS) entry which is preliminary data.</text>
</comment>
<sequence>PEDYKARGKVTRARSTDIYDAEKYAKAKA</sequence>
<dbReference type="EMBL" id="LAZR01025305">
    <property type="protein sequence ID" value="KKL72328.1"/>
    <property type="molecule type" value="Genomic_DNA"/>
</dbReference>
<dbReference type="AlphaFoldDB" id="A0A0F9EE34"/>
<feature type="non-terminal residue" evidence="1">
    <location>
        <position position="1"/>
    </location>
</feature>
<reference evidence="1" key="1">
    <citation type="journal article" date="2015" name="Nature">
        <title>Complex archaea that bridge the gap between prokaryotes and eukaryotes.</title>
        <authorList>
            <person name="Spang A."/>
            <person name="Saw J.H."/>
            <person name="Jorgensen S.L."/>
            <person name="Zaremba-Niedzwiedzka K."/>
            <person name="Martijn J."/>
            <person name="Lind A.E."/>
            <person name="van Eijk R."/>
            <person name="Schleper C."/>
            <person name="Guy L."/>
            <person name="Ettema T.J."/>
        </authorList>
    </citation>
    <scope>NUCLEOTIDE SEQUENCE</scope>
</reference>
<protein>
    <submittedName>
        <fullName evidence="1">Uncharacterized protein</fullName>
    </submittedName>
</protein>
<name>A0A0F9EE34_9ZZZZ</name>
<accession>A0A0F9EE34</accession>
<gene>
    <name evidence="1" type="ORF">LCGC14_2085970</name>
</gene>
<proteinExistence type="predicted"/>